<dbReference type="EMBL" id="MRCC01000018">
    <property type="protein sequence ID" value="OKH22896.1"/>
    <property type="molecule type" value="Genomic_DNA"/>
</dbReference>
<dbReference type="PANTHER" id="PTHR43434">
    <property type="entry name" value="PHOSPHOGLYCOLATE PHOSPHATASE"/>
    <property type="match status" value="1"/>
</dbReference>
<dbReference type="InterPro" id="IPR041492">
    <property type="entry name" value="HAD_2"/>
</dbReference>
<sequence>MKGTIANQPTILALDFDGVICNGLKEYFETAWQTYRDIWSQADKAPPQDLAEKFYRLRPVIETGWEMPLLIAALLSGVTEDKILQEWHAIAHVILQETRLQSATIAHKLDSFRDQWIRDDLASWLNLHSFYPGVIEKLNSLINSPTQVFIVTTKEGRFVQQLLAQQGIQLPEKSVFGKENKRPKHEILHELIAAAKTLPASLWFVEDRIKTLELVAQQANLDTVKLYLADWGYNTKDERQAAQNHDRIQLLSLAQFADDFSTWG</sequence>
<name>A0A1U7HH34_9CHRO</name>
<dbReference type="InterPro" id="IPR036412">
    <property type="entry name" value="HAD-like_sf"/>
</dbReference>
<dbReference type="GO" id="GO:0008967">
    <property type="term" value="F:phosphoglycolate phosphatase activity"/>
    <property type="evidence" value="ECO:0007669"/>
    <property type="project" value="TreeGrafter"/>
</dbReference>
<dbReference type="Proteomes" id="UP000185984">
    <property type="component" value="Unassembled WGS sequence"/>
</dbReference>
<dbReference type="GO" id="GO:0005829">
    <property type="term" value="C:cytosol"/>
    <property type="evidence" value="ECO:0007669"/>
    <property type="project" value="TreeGrafter"/>
</dbReference>
<dbReference type="AlphaFoldDB" id="A0A1U7HH34"/>
<protein>
    <submittedName>
        <fullName evidence="1">Haloacid dehalogenase</fullName>
    </submittedName>
</protein>
<proteinExistence type="predicted"/>
<evidence type="ECO:0000313" key="1">
    <source>
        <dbReference type="EMBL" id="OKH22896.1"/>
    </source>
</evidence>
<comment type="caution">
    <text evidence="1">The sequence shown here is derived from an EMBL/GenBank/DDBJ whole genome shotgun (WGS) entry which is preliminary data.</text>
</comment>
<gene>
    <name evidence="1" type="ORF">NIES1031_19220</name>
</gene>
<dbReference type="GO" id="GO:0006281">
    <property type="term" value="P:DNA repair"/>
    <property type="evidence" value="ECO:0007669"/>
    <property type="project" value="TreeGrafter"/>
</dbReference>
<evidence type="ECO:0000313" key="2">
    <source>
        <dbReference type="Proteomes" id="UP000185984"/>
    </source>
</evidence>
<dbReference type="SUPFAM" id="SSF56784">
    <property type="entry name" value="HAD-like"/>
    <property type="match status" value="1"/>
</dbReference>
<reference evidence="1 2" key="1">
    <citation type="submission" date="2016-11" db="EMBL/GenBank/DDBJ databases">
        <title>Draft Genome Sequences of Nine Cyanobacterial Strains from Diverse Habitats.</title>
        <authorList>
            <person name="Zhu T."/>
            <person name="Hou S."/>
            <person name="Lu X."/>
            <person name="Hess W.R."/>
        </authorList>
    </citation>
    <scope>NUCLEOTIDE SEQUENCE [LARGE SCALE GENOMIC DNA]</scope>
    <source>
        <strain evidence="1 2">5.2 s.c.1</strain>
    </source>
</reference>
<dbReference type="RefSeq" id="WP_073551088.1">
    <property type="nucleotide sequence ID" value="NZ_CAWMVK010000010.1"/>
</dbReference>
<dbReference type="InterPro" id="IPR050155">
    <property type="entry name" value="HAD-like_hydrolase_sf"/>
</dbReference>
<keyword evidence="2" id="KW-1185">Reference proteome</keyword>
<dbReference type="Pfam" id="PF13419">
    <property type="entry name" value="HAD_2"/>
    <property type="match status" value="1"/>
</dbReference>
<dbReference type="OrthoDB" id="368044at2"/>
<dbReference type="Gene3D" id="3.40.50.1000">
    <property type="entry name" value="HAD superfamily/HAD-like"/>
    <property type="match status" value="1"/>
</dbReference>
<dbReference type="InterPro" id="IPR023214">
    <property type="entry name" value="HAD_sf"/>
</dbReference>
<dbReference type="PANTHER" id="PTHR43434:SF21">
    <property type="entry name" value="SLL0295 PROTEIN"/>
    <property type="match status" value="1"/>
</dbReference>
<accession>A0A1U7HH34</accession>
<organism evidence="1 2">
    <name type="scientific">Chroogloeocystis siderophila 5.2 s.c.1</name>
    <dbReference type="NCBI Taxonomy" id="247279"/>
    <lineage>
        <taxon>Bacteria</taxon>
        <taxon>Bacillati</taxon>
        <taxon>Cyanobacteriota</taxon>
        <taxon>Cyanophyceae</taxon>
        <taxon>Oscillatoriophycideae</taxon>
        <taxon>Chroococcales</taxon>
        <taxon>Chroococcaceae</taxon>
        <taxon>Chroogloeocystis</taxon>
    </lineage>
</organism>
<dbReference type="STRING" id="247279.NIES1031_19220"/>